<feature type="compositionally biased region" description="Low complexity" evidence="1">
    <location>
        <begin position="286"/>
        <end position="296"/>
    </location>
</feature>
<sequence length="556" mass="61199">MTTTGKGLPGYMPKPIEPYCDVLLGVVPCHVGTYSPSGGFKGNTNLYTAVESGALPAGLPARQMSVNEREIPEGHVISEGASSRKRRSHAGKSMVSSCDFTCDSQRGAVYVATSPAKLDELVNPARLRKYIQNAKAVYPRADSIREIADDNPLSIVTGCIKSDSYAIAAFRETNNDPMSLENFTCGGDVTPTFDWTSLPRSGEGKFGSSGERGLKNETFFLRGFKLDSSHECQSRLKGRPRPWNGAPGDDLLDPYKGPRPAGDDRQGEKRGGSPRGAGNGGGFGSGWWSSTGSTGTNFGGGSQDVEALSDDPILDRPRDDEVGVHSFFTSDQDTYHPSDTINKHLLDATGAGQPVSHVPFPEAGETPLKHFPSSERRRGRNIGHQGPKPETSGIIILLMGQTGAGKSHFLNSAMGVPGSDAWPHTTGRPRAREAINSPTYSPPLYMDPQMVKGNESKRTVLWRDGGEELSHRVGCREVRIARRRWKFWVARMQVIRRRMRRRIQRRIQRRISRKARMRTRMRFRTRTRIGRGRKGRESECSHTTRRDSPDPALHAS</sequence>
<evidence type="ECO:0000313" key="2">
    <source>
        <dbReference type="EMBL" id="TEB18513.1"/>
    </source>
</evidence>
<feature type="compositionally biased region" description="Basic and acidic residues" evidence="1">
    <location>
        <begin position="261"/>
        <end position="271"/>
    </location>
</feature>
<comment type="caution">
    <text evidence="2">The sequence shown here is derived from an EMBL/GenBank/DDBJ whole genome shotgun (WGS) entry which is preliminary data.</text>
</comment>
<feature type="compositionally biased region" description="Basic residues" evidence="1">
    <location>
        <begin position="524"/>
        <end position="534"/>
    </location>
</feature>
<feature type="region of interest" description="Disordered" evidence="1">
    <location>
        <begin position="231"/>
        <end position="319"/>
    </location>
</feature>
<feature type="region of interest" description="Disordered" evidence="1">
    <location>
        <begin position="362"/>
        <end position="390"/>
    </location>
</feature>
<feature type="compositionally biased region" description="Gly residues" evidence="1">
    <location>
        <begin position="273"/>
        <end position="285"/>
    </location>
</feature>
<keyword evidence="3" id="KW-1185">Reference proteome</keyword>
<evidence type="ECO:0000256" key="1">
    <source>
        <dbReference type="SAM" id="MobiDB-lite"/>
    </source>
</evidence>
<accession>A0A4Y7SCB8</accession>
<feature type="region of interest" description="Disordered" evidence="1">
    <location>
        <begin position="425"/>
        <end position="450"/>
    </location>
</feature>
<feature type="compositionally biased region" description="Basic and acidic residues" evidence="1">
    <location>
        <begin position="535"/>
        <end position="549"/>
    </location>
</feature>
<feature type="region of interest" description="Disordered" evidence="1">
    <location>
        <begin position="524"/>
        <end position="556"/>
    </location>
</feature>
<dbReference type="AlphaFoldDB" id="A0A4Y7SCB8"/>
<proteinExistence type="predicted"/>
<dbReference type="Proteomes" id="UP000298030">
    <property type="component" value="Unassembled WGS sequence"/>
</dbReference>
<evidence type="ECO:0000313" key="3">
    <source>
        <dbReference type="Proteomes" id="UP000298030"/>
    </source>
</evidence>
<name>A0A4Y7SCB8_COPMI</name>
<gene>
    <name evidence="2" type="ORF">FA13DRAFT_592345</name>
</gene>
<protein>
    <submittedName>
        <fullName evidence="2">Uncharacterized protein</fullName>
    </submittedName>
</protein>
<organism evidence="2 3">
    <name type="scientific">Coprinellus micaceus</name>
    <name type="common">Glistening ink-cap mushroom</name>
    <name type="synonym">Coprinus micaceus</name>
    <dbReference type="NCBI Taxonomy" id="71717"/>
    <lineage>
        <taxon>Eukaryota</taxon>
        <taxon>Fungi</taxon>
        <taxon>Dikarya</taxon>
        <taxon>Basidiomycota</taxon>
        <taxon>Agaricomycotina</taxon>
        <taxon>Agaricomycetes</taxon>
        <taxon>Agaricomycetidae</taxon>
        <taxon>Agaricales</taxon>
        <taxon>Agaricineae</taxon>
        <taxon>Psathyrellaceae</taxon>
        <taxon>Coprinellus</taxon>
    </lineage>
</organism>
<dbReference type="EMBL" id="QPFP01000246">
    <property type="protein sequence ID" value="TEB18513.1"/>
    <property type="molecule type" value="Genomic_DNA"/>
</dbReference>
<reference evidence="2 3" key="1">
    <citation type="journal article" date="2019" name="Nat. Ecol. Evol.">
        <title>Megaphylogeny resolves global patterns of mushroom evolution.</title>
        <authorList>
            <person name="Varga T."/>
            <person name="Krizsan K."/>
            <person name="Foldi C."/>
            <person name="Dima B."/>
            <person name="Sanchez-Garcia M."/>
            <person name="Sanchez-Ramirez S."/>
            <person name="Szollosi G.J."/>
            <person name="Szarkandi J.G."/>
            <person name="Papp V."/>
            <person name="Albert L."/>
            <person name="Andreopoulos W."/>
            <person name="Angelini C."/>
            <person name="Antonin V."/>
            <person name="Barry K.W."/>
            <person name="Bougher N.L."/>
            <person name="Buchanan P."/>
            <person name="Buyck B."/>
            <person name="Bense V."/>
            <person name="Catcheside P."/>
            <person name="Chovatia M."/>
            <person name="Cooper J."/>
            <person name="Damon W."/>
            <person name="Desjardin D."/>
            <person name="Finy P."/>
            <person name="Geml J."/>
            <person name="Haridas S."/>
            <person name="Hughes K."/>
            <person name="Justo A."/>
            <person name="Karasinski D."/>
            <person name="Kautmanova I."/>
            <person name="Kiss B."/>
            <person name="Kocsube S."/>
            <person name="Kotiranta H."/>
            <person name="LaButti K.M."/>
            <person name="Lechner B.E."/>
            <person name="Liimatainen K."/>
            <person name="Lipzen A."/>
            <person name="Lukacs Z."/>
            <person name="Mihaltcheva S."/>
            <person name="Morgado L.N."/>
            <person name="Niskanen T."/>
            <person name="Noordeloos M.E."/>
            <person name="Ohm R.A."/>
            <person name="Ortiz-Santana B."/>
            <person name="Ovrebo C."/>
            <person name="Racz N."/>
            <person name="Riley R."/>
            <person name="Savchenko A."/>
            <person name="Shiryaev A."/>
            <person name="Soop K."/>
            <person name="Spirin V."/>
            <person name="Szebenyi C."/>
            <person name="Tomsovsky M."/>
            <person name="Tulloss R.E."/>
            <person name="Uehling J."/>
            <person name="Grigoriev I.V."/>
            <person name="Vagvolgyi C."/>
            <person name="Papp T."/>
            <person name="Martin F.M."/>
            <person name="Miettinen O."/>
            <person name="Hibbett D.S."/>
            <person name="Nagy L.G."/>
        </authorList>
    </citation>
    <scope>NUCLEOTIDE SEQUENCE [LARGE SCALE GENOMIC DNA]</scope>
    <source>
        <strain evidence="2 3">FP101781</strain>
    </source>
</reference>